<proteinExistence type="predicted"/>
<sequence length="505" mass="56278">MLSVLLLSLLASPPDVARLRWISPDNSRQLTFRQWRSDRGPTPAWSVKRIASSGSTFDDRVDVLVESALLPGLQPWIDTLCADLAAEGWTVRAFSVSGTQPESLRAFLRAELDSGLLAATFVGDLPVAWFQMIDDWNSNGSRDPDEGYEEFPCDLYFMDLDGHWRDEFIRLDTLDSLVPGTDGILDIHAGSREPEIGISRLPASAIGGADTLLRKYLSRCHAYRNGRLPVADRALVYIDDDWFPNAPGWDANVGMLYDRRVSIWDRETTRVADYRPRIDTAAYQWIQLCSHSWPGGHAMKFNNGQSWDWFYATQIPALNPDACFYNLFACSNARFVERGYCGGMYVFTSSSGLAAVGSTKTGSMLEFQDFYGPLSFGDPLAFAFRYWFYDRIANGVQPWEQAWFYGMCLIGDGMLKPRVPQTALAELPAPSTPRPAPGATVVRGILEVPGPLLDARQPLLLDAAGRPVMTLSVGSNDIRQLPTGVYFIAHPGRTINPCRPVRLIR</sequence>
<dbReference type="GO" id="GO:0006508">
    <property type="term" value="P:proteolysis"/>
    <property type="evidence" value="ECO:0007669"/>
    <property type="project" value="InterPro"/>
</dbReference>
<gene>
    <name evidence="2" type="ORF">ENS41_00270</name>
</gene>
<dbReference type="EMBL" id="DSUT01000008">
    <property type="protein sequence ID" value="HGK27375.1"/>
    <property type="molecule type" value="Genomic_DNA"/>
</dbReference>
<dbReference type="InterPro" id="IPR001769">
    <property type="entry name" value="Gingipain"/>
</dbReference>
<reference evidence="2" key="1">
    <citation type="journal article" date="2020" name="mSystems">
        <title>Genome- and Community-Level Interaction Insights into Carbon Utilization and Element Cycling Functions of Hydrothermarchaeota in Hydrothermal Sediment.</title>
        <authorList>
            <person name="Zhou Z."/>
            <person name="Liu Y."/>
            <person name="Xu W."/>
            <person name="Pan J."/>
            <person name="Luo Z.H."/>
            <person name="Li M."/>
        </authorList>
    </citation>
    <scope>NUCLEOTIDE SEQUENCE [LARGE SCALE GENOMIC DNA]</scope>
    <source>
        <strain evidence="2">SpSt-488</strain>
    </source>
</reference>
<evidence type="ECO:0000259" key="1">
    <source>
        <dbReference type="Pfam" id="PF01364"/>
    </source>
</evidence>
<accession>A0A7C4GF45</accession>
<dbReference type="AlphaFoldDB" id="A0A7C4GF45"/>
<dbReference type="Pfam" id="PF01364">
    <property type="entry name" value="Peptidase_C25"/>
    <property type="match status" value="1"/>
</dbReference>
<evidence type="ECO:0000313" key="2">
    <source>
        <dbReference type="EMBL" id="HGK27375.1"/>
    </source>
</evidence>
<name>A0A7C4GF45_UNCW3</name>
<organism evidence="2">
    <name type="scientific">candidate division WOR-3 bacterium</name>
    <dbReference type="NCBI Taxonomy" id="2052148"/>
    <lineage>
        <taxon>Bacteria</taxon>
        <taxon>Bacteria division WOR-3</taxon>
    </lineage>
</organism>
<comment type="caution">
    <text evidence="2">The sequence shown here is derived from an EMBL/GenBank/DDBJ whole genome shotgun (WGS) entry which is preliminary data.</text>
</comment>
<protein>
    <recommendedName>
        <fullName evidence="1">Gingipain domain-containing protein</fullName>
    </recommendedName>
</protein>
<feature type="domain" description="Gingipain" evidence="1">
    <location>
        <begin position="94"/>
        <end position="359"/>
    </location>
</feature>
<dbReference type="GO" id="GO:0008234">
    <property type="term" value="F:cysteine-type peptidase activity"/>
    <property type="evidence" value="ECO:0007669"/>
    <property type="project" value="InterPro"/>
</dbReference>